<dbReference type="GO" id="GO:0034480">
    <property type="term" value="F:phosphatidylcholine phospholipase C activity"/>
    <property type="evidence" value="ECO:0007669"/>
    <property type="project" value="UniProtKB-EC"/>
</dbReference>
<dbReference type="CDD" id="cd16013">
    <property type="entry name" value="AcpA"/>
    <property type="match status" value="1"/>
</dbReference>
<keyword evidence="3" id="KW-0732">Signal</keyword>
<comment type="caution">
    <text evidence="4">The sequence shown here is derived from an EMBL/GenBank/DDBJ whole genome shotgun (WGS) entry which is preliminary data.</text>
</comment>
<evidence type="ECO:0000256" key="1">
    <source>
        <dbReference type="ARBA" id="ARBA00022801"/>
    </source>
</evidence>
<organism evidence="4 5">
    <name type="scientific">Labrys monachus</name>
    <dbReference type="NCBI Taxonomy" id="217067"/>
    <lineage>
        <taxon>Bacteria</taxon>
        <taxon>Pseudomonadati</taxon>
        <taxon>Pseudomonadota</taxon>
        <taxon>Alphaproteobacteria</taxon>
        <taxon>Hyphomicrobiales</taxon>
        <taxon>Xanthobacteraceae</taxon>
        <taxon>Labrys</taxon>
    </lineage>
</organism>
<dbReference type="EC" id="3.1.4.3" evidence="4"/>
<dbReference type="NCBIfam" id="TIGR03397">
    <property type="entry name" value="acid_phos_Burk"/>
    <property type="match status" value="1"/>
</dbReference>
<keyword evidence="5" id="KW-1185">Reference proteome</keyword>
<dbReference type="RefSeq" id="WP_307427549.1">
    <property type="nucleotide sequence ID" value="NZ_JAUSVK010000001.1"/>
</dbReference>
<feature type="chain" id="PRO_5046706449" evidence="3">
    <location>
        <begin position="24"/>
        <end position="513"/>
    </location>
</feature>
<evidence type="ECO:0000256" key="3">
    <source>
        <dbReference type="SAM" id="SignalP"/>
    </source>
</evidence>
<dbReference type="InterPro" id="IPR017850">
    <property type="entry name" value="Alkaline_phosphatase_core_sf"/>
</dbReference>
<dbReference type="Pfam" id="PF04185">
    <property type="entry name" value="Phosphoesterase"/>
    <property type="match status" value="1"/>
</dbReference>
<evidence type="ECO:0000313" key="4">
    <source>
        <dbReference type="EMBL" id="MDQ0392909.1"/>
    </source>
</evidence>
<gene>
    <name evidence="4" type="ORF">J3R73_002701</name>
</gene>
<evidence type="ECO:0000313" key="5">
    <source>
        <dbReference type="Proteomes" id="UP001237448"/>
    </source>
</evidence>
<keyword evidence="1 4" id="KW-0378">Hydrolase</keyword>
<dbReference type="Proteomes" id="UP001237448">
    <property type="component" value="Unassembled WGS sequence"/>
</dbReference>
<dbReference type="Gene3D" id="3.40.720.10">
    <property type="entry name" value="Alkaline Phosphatase, subunit A"/>
    <property type="match status" value="2"/>
</dbReference>
<dbReference type="SUPFAM" id="SSF53649">
    <property type="entry name" value="Alkaline phosphatase-like"/>
    <property type="match status" value="1"/>
</dbReference>
<feature type="signal peptide" evidence="3">
    <location>
        <begin position="1"/>
        <end position="23"/>
    </location>
</feature>
<name>A0ABU0FFJ3_9HYPH</name>
<dbReference type="InterPro" id="IPR017768">
    <property type="entry name" value="AcpA"/>
</dbReference>
<dbReference type="PANTHER" id="PTHR31956:SF1">
    <property type="entry name" value="NON-SPECIFIC PHOSPHOLIPASE C1"/>
    <property type="match status" value="1"/>
</dbReference>
<evidence type="ECO:0000256" key="2">
    <source>
        <dbReference type="SAM" id="MobiDB-lite"/>
    </source>
</evidence>
<reference evidence="4 5" key="1">
    <citation type="submission" date="2023-07" db="EMBL/GenBank/DDBJ databases">
        <title>Genomic Encyclopedia of Type Strains, Phase IV (KMG-IV): sequencing the most valuable type-strain genomes for metagenomic binning, comparative biology and taxonomic classification.</title>
        <authorList>
            <person name="Goeker M."/>
        </authorList>
    </citation>
    <scope>NUCLEOTIDE SEQUENCE [LARGE SCALE GENOMIC DNA]</scope>
    <source>
        <strain evidence="4 5">DSM 5896</strain>
    </source>
</reference>
<dbReference type="EMBL" id="JAUSVK010000001">
    <property type="protein sequence ID" value="MDQ0392909.1"/>
    <property type="molecule type" value="Genomic_DNA"/>
</dbReference>
<dbReference type="InterPro" id="IPR007312">
    <property type="entry name" value="Phosphoesterase"/>
</dbReference>
<feature type="compositionally biased region" description="Polar residues" evidence="2">
    <location>
        <begin position="258"/>
        <end position="268"/>
    </location>
</feature>
<sequence length="513" mass="55068">MKKRILLGATALALTALPAAGRAADNALVGLDGIQTVVVIYAENRSFDNLFGSFPGADGLANAGQASRTQLDRDGSVLKELPPVWGGMTAKGVKPAVTEAETAHLPNAPFAVDAKDGFNLSPATATQDLWHRFYQNQMQIDGGKNDKFVAWADAGAMVMSTWDGSSMAAWRIAQRYTLEDDFFMGAFGGSFMNHIWLACACVATYPDADKSPAKPSIAAVEADGVTLKLADNSPKSALDGVPKFVADGNLTPDFHAVNTMQPPYQPSANKPAKDGDPRLADPAQPTTLPPQTQTTIGDLLSAKGVSWAWYAGAWQSVLDHGNSAPTPAFQYHHQPFNYFANFAPGTPARDEHLRDGGLSGLAFIRDIDEGKLPQVAFYKPQGNLNEHSGYADIASGDGHVETLINHLEHSPQWPHMLVILTYDENGGLWDHVAPPKADRWGPGTRIPAIVISPFAKRGFVDHTPNDTTSILRFITKRFELPVLKGISDRDAALAAHGEPALGDLTSALNFVQK</sequence>
<accession>A0ABU0FFJ3</accession>
<feature type="region of interest" description="Disordered" evidence="2">
    <location>
        <begin position="255"/>
        <end position="292"/>
    </location>
</feature>
<proteinExistence type="predicted"/>
<protein>
    <submittedName>
        <fullName evidence="4">Phospholipase C</fullName>
        <ecNumber evidence="4">3.1.4.3</ecNumber>
    </submittedName>
</protein>
<dbReference type="PANTHER" id="PTHR31956">
    <property type="entry name" value="NON-SPECIFIC PHOSPHOLIPASE C4-RELATED"/>
    <property type="match status" value="1"/>
</dbReference>